<dbReference type="InterPro" id="IPR023346">
    <property type="entry name" value="Lysozyme-like_dom_sf"/>
</dbReference>
<feature type="domain" description="LysM" evidence="4">
    <location>
        <begin position="357"/>
        <end position="400"/>
    </location>
</feature>
<sequence>MKRLFTIIFCIAAFQSVTTLAQPVYSDTSMYEENFRPNYLGYKPAVAPIITELKKKSYDNSTLGTRLSAIERDVQLDYNEFVQAYINTYTAPGRREDMGRIMGLSKYYFPIYEKAFKDAGIPEEIKYLSIVESALNPNAVSRVGATGPWQFMFSTAKIYGLNMDNYVDERRDPIQASYAAAAYLRDAYQEFGDWLLAIASYNCGKNSVERAMQQADATDFWSIRQYLPAETRGYVPAFIATTYIMKYYNEHGIIPQACSITLNTDTVLVNKFISLNNVAKALNIDANELSLLNPAYTKRVINGTTKAPRRIVIPQIGKEQYPQLYAALNGEPVTPIKHVVYAAQPVEIPDAAAKAGNLHTVKKGETYSSIADKYGVDVEDLRIWNNAKGSKPAPGQKLKTSAPNLAAGAAKPGKELATLGTTPAAGGN</sequence>
<dbReference type="GO" id="GO:0016829">
    <property type="term" value="F:lyase activity"/>
    <property type="evidence" value="ECO:0007669"/>
    <property type="project" value="UniProtKB-KW"/>
</dbReference>
<dbReference type="CDD" id="cd16894">
    <property type="entry name" value="MltD-like"/>
    <property type="match status" value="1"/>
</dbReference>
<dbReference type="EC" id="4.2.2.-" evidence="5"/>
<dbReference type="Pfam" id="PF01476">
    <property type="entry name" value="LysM"/>
    <property type="match status" value="1"/>
</dbReference>
<keyword evidence="3" id="KW-0732">Signal</keyword>
<keyword evidence="6" id="KW-1185">Reference proteome</keyword>
<dbReference type="Proteomes" id="UP001258315">
    <property type="component" value="Unassembled WGS sequence"/>
</dbReference>
<gene>
    <name evidence="5" type="ORF">QE417_003568</name>
</gene>
<protein>
    <submittedName>
        <fullName evidence="5">Membrane-bound lytic murein transglycosylase D</fullName>
        <ecNumber evidence="5">4.2.2.-</ecNumber>
    </submittedName>
</protein>
<name>A0ABU3GYJ0_9SPHI</name>
<dbReference type="InterPro" id="IPR008258">
    <property type="entry name" value="Transglycosylase_SLT_dom_1"/>
</dbReference>
<accession>A0ABU3GYJ0</accession>
<dbReference type="Gene3D" id="1.10.530.10">
    <property type="match status" value="1"/>
</dbReference>
<dbReference type="Pfam" id="PF01464">
    <property type="entry name" value="SLT"/>
    <property type="match status" value="1"/>
</dbReference>
<dbReference type="InterPro" id="IPR018392">
    <property type="entry name" value="LysM"/>
</dbReference>
<dbReference type="PANTHER" id="PTHR37423:SF2">
    <property type="entry name" value="MEMBRANE-BOUND LYTIC MUREIN TRANSGLYCOSYLASE C"/>
    <property type="match status" value="1"/>
</dbReference>
<dbReference type="InterPro" id="IPR036779">
    <property type="entry name" value="LysM_dom_sf"/>
</dbReference>
<organism evidence="5 6">
    <name type="scientific">Mucilaginibacter terrae</name>
    <dbReference type="NCBI Taxonomy" id="1955052"/>
    <lineage>
        <taxon>Bacteria</taxon>
        <taxon>Pseudomonadati</taxon>
        <taxon>Bacteroidota</taxon>
        <taxon>Sphingobacteriia</taxon>
        <taxon>Sphingobacteriales</taxon>
        <taxon>Sphingobacteriaceae</taxon>
        <taxon>Mucilaginibacter</taxon>
    </lineage>
</organism>
<dbReference type="SUPFAM" id="SSF54106">
    <property type="entry name" value="LysM domain"/>
    <property type="match status" value="1"/>
</dbReference>
<proteinExistence type="inferred from homology"/>
<dbReference type="Gene3D" id="3.10.350.10">
    <property type="entry name" value="LysM domain"/>
    <property type="match status" value="1"/>
</dbReference>
<evidence type="ECO:0000313" key="6">
    <source>
        <dbReference type="Proteomes" id="UP001258315"/>
    </source>
</evidence>
<evidence type="ECO:0000313" key="5">
    <source>
        <dbReference type="EMBL" id="MDT3404496.1"/>
    </source>
</evidence>
<dbReference type="PROSITE" id="PS51782">
    <property type="entry name" value="LYSM"/>
    <property type="match status" value="1"/>
</dbReference>
<dbReference type="RefSeq" id="WP_311951873.1">
    <property type="nucleotide sequence ID" value="NZ_JAVLVU010000001.1"/>
</dbReference>
<evidence type="ECO:0000256" key="2">
    <source>
        <dbReference type="SAM" id="MobiDB-lite"/>
    </source>
</evidence>
<feature type="chain" id="PRO_5046746509" evidence="3">
    <location>
        <begin position="22"/>
        <end position="428"/>
    </location>
</feature>
<reference evidence="6" key="1">
    <citation type="submission" date="2023-07" db="EMBL/GenBank/DDBJ databases">
        <title>Functional and genomic diversity of the sorghum phyllosphere microbiome.</title>
        <authorList>
            <person name="Shade A."/>
        </authorList>
    </citation>
    <scope>NUCLEOTIDE SEQUENCE [LARGE SCALE GENOMIC DNA]</scope>
    <source>
        <strain evidence="6">SORGH_AS_0422</strain>
    </source>
</reference>
<dbReference type="EMBL" id="JAVLVU010000001">
    <property type="protein sequence ID" value="MDT3404496.1"/>
    <property type="molecule type" value="Genomic_DNA"/>
</dbReference>
<evidence type="ECO:0000259" key="4">
    <source>
        <dbReference type="PROSITE" id="PS51782"/>
    </source>
</evidence>
<feature type="signal peptide" evidence="3">
    <location>
        <begin position="1"/>
        <end position="21"/>
    </location>
</feature>
<dbReference type="SMART" id="SM00257">
    <property type="entry name" value="LysM"/>
    <property type="match status" value="1"/>
</dbReference>
<feature type="region of interest" description="Disordered" evidence="2">
    <location>
        <begin position="387"/>
        <end position="428"/>
    </location>
</feature>
<evidence type="ECO:0000256" key="1">
    <source>
        <dbReference type="ARBA" id="ARBA00007734"/>
    </source>
</evidence>
<comment type="similarity">
    <text evidence="1">Belongs to the transglycosylase Slt family.</text>
</comment>
<evidence type="ECO:0000256" key="3">
    <source>
        <dbReference type="SAM" id="SignalP"/>
    </source>
</evidence>
<comment type="caution">
    <text evidence="5">The sequence shown here is derived from an EMBL/GenBank/DDBJ whole genome shotgun (WGS) entry which is preliminary data.</text>
</comment>
<dbReference type="CDD" id="cd00118">
    <property type="entry name" value="LysM"/>
    <property type="match status" value="1"/>
</dbReference>
<dbReference type="SUPFAM" id="SSF53955">
    <property type="entry name" value="Lysozyme-like"/>
    <property type="match status" value="1"/>
</dbReference>
<keyword evidence="5" id="KW-0456">Lyase</keyword>
<dbReference type="PANTHER" id="PTHR37423">
    <property type="entry name" value="SOLUBLE LYTIC MUREIN TRANSGLYCOSYLASE-RELATED"/>
    <property type="match status" value="1"/>
</dbReference>